<organism evidence="2 3">
    <name type="scientific">Methylobacterium komagatae</name>
    <dbReference type="NCBI Taxonomy" id="374425"/>
    <lineage>
        <taxon>Bacteria</taxon>
        <taxon>Pseudomonadati</taxon>
        <taxon>Pseudomonadota</taxon>
        <taxon>Alphaproteobacteria</taxon>
        <taxon>Hyphomicrobiales</taxon>
        <taxon>Methylobacteriaceae</taxon>
        <taxon>Methylobacterium</taxon>
    </lineage>
</organism>
<evidence type="ECO:0000256" key="1">
    <source>
        <dbReference type="SAM" id="MobiDB-lite"/>
    </source>
</evidence>
<dbReference type="Proteomes" id="UP001596292">
    <property type="component" value="Unassembled WGS sequence"/>
</dbReference>
<dbReference type="EMBL" id="JBHSWN010000001">
    <property type="protein sequence ID" value="MFC6792487.1"/>
    <property type="molecule type" value="Genomic_DNA"/>
</dbReference>
<sequence length="102" mass="11382">MSHRDGVPQSGASPREAQAYAQKTEAKDEADPAPSFEQVRTLAIPQGQCGENHATQKASDTDHDQEIFEQAVNSHGSYIGETSEFAKRFLQQEYGYTQYSHY</sequence>
<name>A0ABW2BPX8_9HYPH</name>
<gene>
    <name evidence="2" type="ORF">ACFQE0_24770</name>
</gene>
<feature type="region of interest" description="Disordered" evidence="1">
    <location>
        <begin position="1"/>
        <end position="38"/>
    </location>
</feature>
<dbReference type="RefSeq" id="WP_378974429.1">
    <property type="nucleotide sequence ID" value="NZ_JBHSWN010000001.1"/>
</dbReference>
<comment type="caution">
    <text evidence="2">The sequence shown here is derived from an EMBL/GenBank/DDBJ whole genome shotgun (WGS) entry which is preliminary data.</text>
</comment>
<reference evidence="3" key="1">
    <citation type="journal article" date="2019" name="Int. J. Syst. Evol. Microbiol.">
        <title>The Global Catalogue of Microorganisms (GCM) 10K type strain sequencing project: providing services to taxonomists for standard genome sequencing and annotation.</title>
        <authorList>
            <consortium name="The Broad Institute Genomics Platform"/>
            <consortium name="The Broad Institute Genome Sequencing Center for Infectious Disease"/>
            <person name="Wu L."/>
            <person name="Ma J."/>
        </authorList>
    </citation>
    <scope>NUCLEOTIDE SEQUENCE [LARGE SCALE GENOMIC DNA]</scope>
    <source>
        <strain evidence="3">CCUG 48316</strain>
    </source>
</reference>
<evidence type="ECO:0000313" key="2">
    <source>
        <dbReference type="EMBL" id="MFC6792487.1"/>
    </source>
</evidence>
<accession>A0ABW2BPX8</accession>
<proteinExistence type="predicted"/>
<keyword evidence="3" id="KW-1185">Reference proteome</keyword>
<evidence type="ECO:0000313" key="3">
    <source>
        <dbReference type="Proteomes" id="UP001596292"/>
    </source>
</evidence>
<protein>
    <submittedName>
        <fullName evidence="2">Uncharacterized protein</fullName>
    </submittedName>
</protein>